<organism evidence="2 3">
    <name type="scientific">Eumeta variegata</name>
    <name type="common">Bagworm moth</name>
    <name type="synonym">Eumeta japonica</name>
    <dbReference type="NCBI Taxonomy" id="151549"/>
    <lineage>
        <taxon>Eukaryota</taxon>
        <taxon>Metazoa</taxon>
        <taxon>Ecdysozoa</taxon>
        <taxon>Arthropoda</taxon>
        <taxon>Hexapoda</taxon>
        <taxon>Insecta</taxon>
        <taxon>Pterygota</taxon>
        <taxon>Neoptera</taxon>
        <taxon>Endopterygota</taxon>
        <taxon>Lepidoptera</taxon>
        <taxon>Glossata</taxon>
        <taxon>Ditrysia</taxon>
        <taxon>Tineoidea</taxon>
        <taxon>Psychidae</taxon>
        <taxon>Oiketicinae</taxon>
        <taxon>Eumeta</taxon>
    </lineage>
</organism>
<name>A0A4C1SNZ6_EUMVA</name>
<feature type="region of interest" description="Disordered" evidence="1">
    <location>
        <begin position="1"/>
        <end position="124"/>
    </location>
</feature>
<sequence length="238" mass="25401">MPPRAPGRPVAVEIRIRPAERRARRARGRGLPCRARSLRAAPSTRGGSRDRAALRRRSASRPCARARARTPGSARSRRSDSSTTHLPRAPGWRQGSHSGLRPPRRGTRSPACRPARRDRRRPPAAAARWPWRCAFVATTSRVRPSLVRTSRSAPRAIAAETPSRSPAPTASCRASVAAARSTSLTASGDGVSDSGEMLIGRSWIGSGDVGVAHPTRIALSAHSANSSSSAESAARRLL</sequence>
<dbReference type="EMBL" id="BGZK01007249">
    <property type="protein sequence ID" value="GBP03047.1"/>
    <property type="molecule type" value="Genomic_DNA"/>
</dbReference>
<protein>
    <submittedName>
        <fullName evidence="2">Uncharacterized protein</fullName>
    </submittedName>
</protein>
<evidence type="ECO:0000256" key="1">
    <source>
        <dbReference type="SAM" id="MobiDB-lite"/>
    </source>
</evidence>
<gene>
    <name evidence="2" type="ORF">EVAR_71164_1</name>
</gene>
<dbReference type="Proteomes" id="UP000299102">
    <property type="component" value="Unassembled WGS sequence"/>
</dbReference>
<accession>A0A4C1SNZ6</accession>
<feature type="compositionally biased region" description="Basic residues" evidence="1">
    <location>
        <begin position="54"/>
        <end position="68"/>
    </location>
</feature>
<evidence type="ECO:0000313" key="2">
    <source>
        <dbReference type="EMBL" id="GBP03047.1"/>
    </source>
</evidence>
<evidence type="ECO:0000313" key="3">
    <source>
        <dbReference type="Proteomes" id="UP000299102"/>
    </source>
</evidence>
<reference evidence="2 3" key="1">
    <citation type="journal article" date="2019" name="Commun. Biol.">
        <title>The bagworm genome reveals a unique fibroin gene that provides high tensile strength.</title>
        <authorList>
            <person name="Kono N."/>
            <person name="Nakamura H."/>
            <person name="Ohtoshi R."/>
            <person name="Tomita M."/>
            <person name="Numata K."/>
            <person name="Arakawa K."/>
        </authorList>
    </citation>
    <scope>NUCLEOTIDE SEQUENCE [LARGE SCALE GENOMIC DNA]</scope>
</reference>
<keyword evidence="3" id="KW-1185">Reference proteome</keyword>
<proteinExistence type="predicted"/>
<dbReference type="AlphaFoldDB" id="A0A4C1SNZ6"/>
<comment type="caution">
    <text evidence="2">The sequence shown here is derived from an EMBL/GenBank/DDBJ whole genome shotgun (WGS) entry which is preliminary data.</text>
</comment>